<feature type="compositionally biased region" description="Basic and acidic residues" evidence="3">
    <location>
        <begin position="233"/>
        <end position="247"/>
    </location>
</feature>
<name>A0A0P7YWM0_9CYAN</name>
<dbReference type="HAMAP" id="MF_01843">
    <property type="entry name" value="Thf1"/>
    <property type="match status" value="1"/>
</dbReference>
<feature type="region of interest" description="Disordered" evidence="3">
    <location>
        <begin position="224"/>
        <end position="269"/>
    </location>
</feature>
<dbReference type="InterPro" id="IPR017499">
    <property type="entry name" value="Thf1"/>
</dbReference>
<evidence type="ECO:0000256" key="3">
    <source>
        <dbReference type="SAM" id="MobiDB-lite"/>
    </source>
</evidence>
<evidence type="ECO:0000256" key="2">
    <source>
        <dbReference type="HAMAP-Rule" id="MF_01843"/>
    </source>
</evidence>
<dbReference type="AlphaFoldDB" id="A0A0P7YWM0"/>
<gene>
    <name evidence="4" type="primary">psb29</name>
    <name evidence="2" type="synonym">thf1</name>
    <name evidence="4" type="ORF">HLUCCA11_10420</name>
</gene>
<dbReference type="Pfam" id="PF11264">
    <property type="entry name" value="ThylakoidFormat"/>
    <property type="match status" value="1"/>
</dbReference>
<evidence type="ECO:0000313" key="4">
    <source>
        <dbReference type="EMBL" id="KPQ35367.1"/>
    </source>
</evidence>
<dbReference type="PANTHER" id="PTHR34793:SF1">
    <property type="entry name" value="PROTEIN THYLAKOID FORMATION 1, CHLOROPLASTIC"/>
    <property type="match status" value="1"/>
</dbReference>
<evidence type="ECO:0000256" key="1">
    <source>
        <dbReference type="ARBA" id="ARBA00023054"/>
    </source>
</evidence>
<dbReference type="PANTHER" id="PTHR34793">
    <property type="entry name" value="PROTEIN THYLAKOID FORMATION 1, CHLOROPLASTIC"/>
    <property type="match status" value="1"/>
</dbReference>
<proteinExistence type="inferred from homology"/>
<evidence type="ECO:0000313" key="5">
    <source>
        <dbReference type="Proteomes" id="UP000050465"/>
    </source>
</evidence>
<protein>
    <recommendedName>
        <fullName evidence="2">Protein Thf1</fullName>
    </recommendedName>
</protein>
<dbReference type="STRING" id="1666911.HLUCCA11_10420"/>
<comment type="caution">
    <text evidence="4">The sequence shown here is derived from an EMBL/GenBank/DDBJ whole genome shotgun (WGS) entry which is preliminary data.</text>
</comment>
<organism evidence="4 5">
    <name type="scientific">Phormidesmis priestleyi Ana</name>
    <dbReference type="NCBI Taxonomy" id="1666911"/>
    <lineage>
        <taxon>Bacteria</taxon>
        <taxon>Bacillati</taxon>
        <taxon>Cyanobacteriota</taxon>
        <taxon>Cyanophyceae</taxon>
        <taxon>Leptolyngbyales</taxon>
        <taxon>Leptolyngbyaceae</taxon>
        <taxon>Phormidesmis</taxon>
    </lineage>
</organism>
<comment type="function">
    <text evidence="2">May be involved in photosynthetic membrane biogenesis.</text>
</comment>
<dbReference type="NCBIfam" id="TIGR03060">
    <property type="entry name" value="PS_II_psb29"/>
    <property type="match status" value="1"/>
</dbReference>
<reference evidence="4 5" key="1">
    <citation type="submission" date="2015-09" db="EMBL/GenBank/DDBJ databases">
        <title>Identification and resolution of microdiversity through metagenomic sequencing of parallel consortia.</title>
        <authorList>
            <person name="Nelson W.C."/>
            <person name="Romine M.F."/>
            <person name="Lindemann S.R."/>
        </authorList>
    </citation>
    <scope>NUCLEOTIDE SEQUENCE [LARGE SCALE GENOMIC DNA]</scope>
    <source>
        <strain evidence="4">Ana</strain>
    </source>
</reference>
<dbReference type="GO" id="GO:0010207">
    <property type="term" value="P:photosystem II assembly"/>
    <property type="evidence" value="ECO:0007669"/>
    <property type="project" value="InterPro"/>
</dbReference>
<dbReference type="Proteomes" id="UP000050465">
    <property type="component" value="Unassembled WGS sequence"/>
</dbReference>
<feature type="compositionally biased region" description="Basic and acidic residues" evidence="3">
    <location>
        <begin position="260"/>
        <end position="269"/>
    </location>
</feature>
<accession>A0A0P7YWM0</accession>
<dbReference type="PATRIC" id="fig|1666911.3.peg.4231"/>
<dbReference type="GO" id="GO:0030096">
    <property type="term" value="C:plasma membrane-derived thylakoid photosystem II"/>
    <property type="evidence" value="ECO:0007669"/>
    <property type="project" value="TreeGrafter"/>
</dbReference>
<sequence length="269" mass="30005">MFTNSIQLKERLLVNNVRTVSDTKRAFYGAHTRPISAIYRRVVEELMVEMHLLLVNVDFAYDSIFALGVISVFDRFMAGYQPEADRPEIYTAIIKAVEGDPEQYRRDAQEVIAAGSAVPSIDAFKSLLEEAKSNGSDALKGNLHKVITNPKFKYSRLFATGLYNVLEAIDSASIQDKDKREALLDELAETLGFNNDLLKKDVDLYRGNLETMAQAQAVMQDMVEAEKKKKAKREAEKQARDEAKAKAAAEPTDTADTSVDGEKSETKAE</sequence>
<comment type="similarity">
    <text evidence="2">Belongs to the THF1 family.</text>
</comment>
<keyword evidence="1 2" id="KW-0175">Coiled coil</keyword>
<dbReference type="EMBL" id="LJZR01000012">
    <property type="protein sequence ID" value="KPQ35367.1"/>
    <property type="molecule type" value="Genomic_DNA"/>
</dbReference>